<comment type="caution">
    <text evidence="1">The sequence shown here is derived from an EMBL/GenBank/DDBJ whole genome shotgun (WGS) entry which is preliminary data.</text>
</comment>
<organism evidence="1 2">
    <name type="scientific">Volvox africanus</name>
    <dbReference type="NCBI Taxonomy" id="51714"/>
    <lineage>
        <taxon>Eukaryota</taxon>
        <taxon>Viridiplantae</taxon>
        <taxon>Chlorophyta</taxon>
        <taxon>core chlorophytes</taxon>
        <taxon>Chlorophyceae</taxon>
        <taxon>CS clade</taxon>
        <taxon>Chlamydomonadales</taxon>
        <taxon>Volvocaceae</taxon>
        <taxon>Volvox</taxon>
    </lineage>
</organism>
<evidence type="ECO:0000313" key="1">
    <source>
        <dbReference type="EMBL" id="GIL62181.1"/>
    </source>
</evidence>
<reference evidence="1" key="1">
    <citation type="journal article" date="2021" name="Proc. Natl. Acad. Sci. U.S.A.">
        <title>Three genomes in the algal genus Volvox reveal the fate of a haploid sex-determining region after a transition to homothallism.</title>
        <authorList>
            <person name="Yamamoto K."/>
            <person name="Hamaji T."/>
            <person name="Kawai-Toyooka H."/>
            <person name="Matsuzaki R."/>
            <person name="Takahashi F."/>
            <person name="Nishimura Y."/>
            <person name="Kawachi M."/>
            <person name="Noguchi H."/>
            <person name="Minakuchi Y."/>
            <person name="Umen J.G."/>
            <person name="Toyoda A."/>
            <person name="Nozaki H."/>
        </authorList>
    </citation>
    <scope>NUCLEOTIDE SEQUENCE</scope>
    <source>
        <strain evidence="1">NIES-3780</strain>
    </source>
</reference>
<keyword evidence="2" id="KW-1185">Reference proteome</keyword>
<accession>A0A8J4BI63</accession>
<proteinExistence type="predicted"/>
<sequence length="157" mass="16942">GNPIPPNLGYPVVFYPLTNGSLGTWPPGSGSAYDGLIVQGNVYAEPLENSDPDELFPGAITCDQGSSSLVAIPGLTYGRTGAFTINFWMRKRPEDTAAGPDDMDMYGGNAYDNSDTNTSNSNRTSWVPPVYEYMLTHANLQPLGPQAAKYTPMDRNQ</sequence>
<dbReference type="EMBL" id="BNCO01000049">
    <property type="protein sequence ID" value="GIL62181.1"/>
    <property type="molecule type" value="Genomic_DNA"/>
</dbReference>
<dbReference type="AlphaFoldDB" id="A0A8J4BI63"/>
<protein>
    <submittedName>
        <fullName evidence="1">Uncharacterized protein</fullName>
    </submittedName>
</protein>
<gene>
    <name evidence="1" type="ORF">Vafri_16447</name>
</gene>
<evidence type="ECO:0000313" key="2">
    <source>
        <dbReference type="Proteomes" id="UP000747399"/>
    </source>
</evidence>
<dbReference type="Proteomes" id="UP000747399">
    <property type="component" value="Unassembled WGS sequence"/>
</dbReference>
<name>A0A8J4BI63_9CHLO</name>
<feature type="non-terminal residue" evidence="1">
    <location>
        <position position="157"/>
    </location>
</feature>
<feature type="non-terminal residue" evidence="1">
    <location>
        <position position="1"/>
    </location>
</feature>